<name>A0A6G1IHY1_9PLEO</name>
<organism evidence="2 3">
    <name type="scientific">Lentithecium fluviatile CBS 122367</name>
    <dbReference type="NCBI Taxonomy" id="1168545"/>
    <lineage>
        <taxon>Eukaryota</taxon>
        <taxon>Fungi</taxon>
        <taxon>Dikarya</taxon>
        <taxon>Ascomycota</taxon>
        <taxon>Pezizomycotina</taxon>
        <taxon>Dothideomycetes</taxon>
        <taxon>Pleosporomycetidae</taxon>
        <taxon>Pleosporales</taxon>
        <taxon>Massarineae</taxon>
        <taxon>Lentitheciaceae</taxon>
        <taxon>Lentithecium</taxon>
    </lineage>
</organism>
<evidence type="ECO:0000256" key="1">
    <source>
        <dbReference type="SAM" id="MobiDB-lite"/>
    </source>
</evidence>
<proteinExistence type="predicted"/>
<accession>A0A6G1IHY1</accession>
<reference evidence="2" key="1">
    <citation type="journal article" date="2020" name="Stud. Mycol.">
        <title>101 Dothideomycetes genomes: a test case for predicting lifestyles and emergence of pathogens.</title>
        <authorList>
            <person name="Haridas S."/>
            <person name="Albert R."/>
            <person name="Binder M."/>
            <person name="Bloem J."/>
            <person name="Labutti K."/>
            <person name="Salamov A."/>
            <person name="Andreopoulos B."/>
            <person name="Baker S."/>
            <person name="Barry K."/>
            <person name="Bills G."/>
            <person name="Bluhm B."/>
            <person name="Cannon C."/>
            <person name="Castanera R."/>
            <person name="Culley D."/>
            <person name="Daum C."/>
            <person name="Ezra D."/>
            <person name="Gonzalez J."/>
            <person name="Henrissat B."/>
            <person name="Kuo A."/>
            <person name="Liang C."/>
            <person name="Lipzen A."/>
            <person name="Lutzoni F."/>
            <person name="Magnuson J."/>
            <person name="Mondo S."/>
            <person name="Nolan M."/>
            <person name="Ohm R."/>
            <person name="Pangilinan J."/>
            <person name="Park H.-J."/>
            <person name="Ramirez L."/>
            <person name="Alfaro M."/>
            <person name="Sun H."/>
            <person name="Tritt A."/>
            <person name="Yoshinaga Y."/>
            <person name="Zwiers L.-H."/>
            <person name="Turgeon B."/>
            <person name="Goodwin S."/>
            <person name="Spatafora J."/>
            <person name="Crous P."/>
            <person name="Grigoriev I."/>
        </authorList>
    </citation>
    <scope>NUCLEOTIDE SEQUENCE</scope>
    <source>
        <strain evidence="2">CBS 122367</strain>
    </source>
</reference>
<evidence type="ECO:0000313" key="3">
    <source>
        <dbReference type="Proteomes" id="UP000799291"/>
    </source>
</evidence>
<feature type="compositionally biased region" description="Low complexity" evidence="1">
    <location>
        <begin position="353"/>
        <end position="372"/>
    </location>
</feature>
<evidence type="ECO:0000313" key="2">
    <source>
        <dbReference type="EMBL" id="KAF2677836.1"/>
    </source>
</evidence>
<gene>
    <name evidence="2" type="ORF">K458DRAFT_395477</name>
</gene>
<keyword evidence="3" id="KW-1185">Reference proteome</keyword>
<feature type="region of interest" description="Disordered" evidence="1">
    <location>
        <begin position="311"/>
        <end position="379"/>
    </location>
</feature>
<dbReference type="AlphaFoldDB" id="A0A6G1IHY1"/>
<feature type="region of interest" description="Disordered" evidence="1">
    <location>
        <begin position="624"/>
        <end position="658"/>
    </location>
</feature>
<protein>
    <submittedName>
        <fullName evidence="2">Uncharacterized protein</fullName>
    </submittedName>
</protein>
<sequence>MSFGFSPTDVINLVQVSARVYVAFKDANDNSEAQVKGLVREFTNFHRCLLELSELMQEYGKPLPFPYLDFQETLKRCEETIEPYASNLVDRKMSFKKVMYIIKYIGKENEIDNLRSSITCHYQSIQMCISFLQLRLHLEATKQTQRLLDRAPFRAMSFGGQHYTTNAIGNSSHAGLGLLPAPSEADQLYKDWQIFSRWLKKEDERLMLQGEGGRPLSFGATPSVAASGDEHTAAVLYHLRRELEDAIMIEENRAKRVAVERSKNLSPSDAVRQEMRDLPPIPSRTYTLDTEHSGNFSRFDNLMSESTATIREAPASPSSTAAPSRSPEMAHFQPVGWGGVSPHPSSPGTLDRTPSMSTVHSSTSTSPGSRLSVGGLGISTAGTTPEDAANVLRPKLSVASLVSIALGPGALQWNKLCKKVDVERASSKGVESRECDLHWRYREDTGISIRSVYRSGSSKEVKIWITQHFPSTGPSIPLTTTHVDGEVSIEFPRASFGRLDKRCTDIKYTVADTDASTKLQTLLYTNNGKDKAELLYDRPVRYISSNLNKPECRGKNVRLWRRSEVRLGASGLETVDVLFLLFYTSALPEEKGHWVEEPSSVFQKLDESVYRKQGTDRLQLKVSKEPSTTRDRMARRRSSRSSHASEQAAAGHSADGTNSIFGGGRASAAGSLNRFGYGELEISFQSKEDGRAFVDVWGRYR</sequence>
<feature type="compositionally biased region" description="Low complexity" evidence="1">
    <location>
        <begin position="313"/>
        <end position="327"/>
    </location>
</feature>
<dbReference type="Proteomes" id="UP000799291">
    <property type="component" value="Unassembled WGS sequence"/>
</dbReference>
<feature type="compositionally biased region" description="Low complexity" evidence="1">
    <location>
        <begin position="641"/>
        <end position="650"/>
    </location>
</feature>
<dbReference type="OrthoDB" id="4172108at2759"/>
<dbReference type="EMBL" id="MU005617">
    <property type="protein sequence ID" value="KAF2677836.1"/>
    <property type="molecule type" value="Genomic_DNA"/>
</dbReference>